<dbReference type="OrthoDB" id="3422944at2"/>
<organism evidence="3 5">
    <name type="scientific">Pseudomonas aylmerensis</name>
    <dbReference type="NCBI Taxonomy" id="1869229"/>
    <lineage>
        <taxon>Bacteria</taxon>
        <taxon>Pseudomonadati</taxon>
        <taxon>Pseudomonadota</taxon>
        <taxon>Gammaproteobacteria</taxon>
        <taxon>Pseudomonadales</taxon>
        <taxon>Pseudomonadaceae</taxon>
        <taxon>Pseudomonas</taxon>
    </lineage>
</organism>
<name>A0A2T4FZS3_9PSED</name>
<dbReference type="AlphaFoldDB" id="A0A2T4FZS3"/>
<keyword evidence="3" id="KW-0808">Transferase</keyword>
<evidence type="ECO:0000313" key="3">
    <source>
        <dbReference type="EMBL" id="PTC28897.1"/>
    </source>
</evidence>
<dbReference type="Proteomes" id="UP000095081">
    <property type="component" value="Unassembled WGS sequence"/>
</dbReference>
<protein>
    <submittedName>
        <fullName evidence="2">DNA polymerase III subunit beta</fullName>
    </submittedName>
    <submittedName>
        <fullName evidence="3">Nucleotidyltransferase domain-containing protein</fullName>
    </submittedName>
</protein>
<proteinExistence type="predicted"/>
<reference evidence="2 4" key="1">
    <citation type="submission" date="2016-06" db="EMBL/GenBank/DDBJ databases">
        <title>Draft genome sequence of Pseudomonas sp. S1E40, a novel strain antagonistic activity to fungal plant pathogen.</title>
        <authorList>
            <person name="Tambong J.T."/>
            <person name="Tchagang C."/>
            <person name="Xu R."/>
        </authorList>
    </citation>
    <scope>NUCLEOTIDE SEQUENCE [LARGE SCALE GENOMIC DNA]</scope>
    <source>
        <strain evidence="2 4">S1E40</strain>
    </source>
</reference>
<reference evidence="3 5" key="2">
    <citation type="submission" date="2018-03" db="EMBL/GenBank/DDBJ databases">
        <title>Diversity of bacteria associated with corn roots inoculated with woodland soils in Canada, and Description of Pseudomonas aylmerense sp. nov.</title>
        <authorList>
            <person name="Tambong J.T."/>
            <person name="Xu R."/>
            <person name="Tchagang C."/>
        </authorList>
    </citation>
    <scope>NUCLEOTIDE SEQUENCE [LARGE SCALE GENOMIC DNA]</scope>
    <source>
        <strain evidence="3 5">S1E44</strain>
    </source>
</reference>
<dbReference type="EMBL" id="MAUE01000040">
    <property type="protein sequence ID" value="OCW21289.1"/>
    <property type="molecule type" value="Genomic_DNA"/>
</dbReference>
<gene>
    <name evidence="2" type="ORF">BBG20_24540</name>
    <name evidence="3" type="ORF">C9382_14260</name>
</gene>
<feature type="domain" description="Polymerase nucleotidyl transferase" evidence="1">
    <location>
        <begin position="46"/>
        <end position="83"/>
    </location>
</feature>
<dbReference type="EMBL" id="PYWW01000032">
    <property type="protein sequence ID" value="PTC28897.1"/>
    <property type="molecule type" value="Genomic_DNA"/>
</dbReference>
<dbReference type="Gene3D" id="3.30.460.10">
    <property type="entry name" value="Beta Polymerase, domain 2"/>
    <property type="match status" value="1"/>
</dbReference>
<dbReference type="InterPro" id="IPR002934">
    <property type="entry name" value="Polymerase_NTP_transf_dom"/>
</dbReference>
<dbReference type="GO" id="GO:0016779">
    <property type="term" value="F:nucleotidyltransferase activity"/>
    <property type="evidence" value="ECO:0007669"/>
    <property type="project" value="InterPro"/>
</dbReference>
<dbReference type="CDD" id="cd05403">
    <property type="entry name" value="NT_KNTase_like"/>
    <property type="match status" value="1"/>
</dbReference>
<dbReference type="Proteomes" id="UP000240571">
    <property type="component" value="Unassembled WGS sequence"/>
</dbReference>
<evidence type="ECO:0000313" key="5">
    <source>
        <dbReference type="Proteomes" id="UP000240571"/>
    </source>
</evidence>
<keyword evidence="4" id="KW-1185">Reference proteome</keyword>
<accession>A0A2T4FZS3</accession>
<comment type="caution">
    <text evidence="3">The sequence shown here is derived from an EMBL/GenBank/DDBJ whole genome shotgun (WGS) entry which is preliminary data.</text>
</comment>
<evidence type="ECO:0000259" key="1">
    <source>
        <dbReference type="Pfam" id="PF01909"/>
    </source>
</evidence>
<evidence type="ECO:0000313" key="2">
    <source>
        <dbReference type="EMBL" id="OCW21289.1"/>
    </source>
</evidence>
<dbReference type="SUPFAM" id="SSF81301">
    <property type="entry name" value="Nucleotidyltransferase"/>
    <property type="match status" value="1"/>
</dbReference>
<dbReference type="RefSeq" id="WP_065908041.1">
    <property type="nucleotide sequence ID" value="NZ_MAUE01000040.1"/>
</dbReference>
<dbReference type="InterPro" id="IPR043519">
    <property type="entry name" value="NT_sf"/>
</dbReference>
<sequence length="264" mass="29383">MSTVHSTGLDAEGFILTVGQVPVQPAFQALLADVCSSLSLPSLGLDGIYLYGSVARGEATPGVSDLDLTLVLREPPTAQSVQQLEVLRLALERRHPEVIKIDFDIGSRAQVLSAEHRNSWGFWLKHHCRCLWGDDLSLQFERFRPCREIASAVNADFAEVLGAYLTRIAQAGTEQERLRLQREASRKLIRATHVLSAESAVTWPQTLEEYVALFVQRYPARVTHVAFFLFEARNPSAAGDQFCTRLQAFLDWMVTHPPVGAVEL</sequence>
<evidence type="ECO:0000313" key="4">
    <source>
        <dbReference type="Proteomes" id="UP000095081"/>
    </source>
</evidence>
<dbReference type="Pfam" id="PF01909">
    <property type="entry name" value="NTP_transf_2"/>
    <property type="match status" value="1"/>
</dbReference>